<evidence type="ECO:0000313" key="2">
    <source>
        <dbReference type="EMBL" id="RPE72547.1"/>
    </source>
</evidence>
<keyword evidence="1" id="KW-0472">Membrane</keyword>
<gene>
    <name evidence="2" type="ORF">EDC62_0238</name>
</gene>
<evidence type="ECO:0000313" key="3">
    <source>
        <dbReference type="Proteomes" id="UP000272193"/>
    </source>
</evidence>
<keyword evidence="1" id="KW-1133">Transmembrane helix</keyword>
<feature type="transmembrane region" description="Helical" evidence="1">
    <location>
        <begin position="31"/>
        <end position="50"/>
    </location>
</feature>
<name>A0A3N4V614_9BURK</name>
<keyword evidence="3" id="KW-1185">Reference proteome</keyword>
<evidence type="ECO:0000256" key="1">
    <source>
        <dbReference type="SAM" id="Phobius"/>
    </source>
</evidence>
<dbReference type="RefSeq" id="WP_124219545.1">
    <property type="nucleotide sequence ID" value="NZ_RKQL01000001.1"/>
</dbReference>
<organism evidence="2 3">
    <name type="scientific">Tibeticola sediminis</name>
    <dbReference type="NCBI Taxonomy" id="1917811"/>
    <lineage>
        <taxon>Bacteria</taxon>
        <taxon>Pseudomonadati</taxon>
        <taxon>Pseudomonadota</taxon>
        <taxon>Betaproteobacteria</taxon>
        <taxon>Burkholderiales</taxon>
        <taxon>Comamonadaceae</taxon>
        <taxon>Tibeticola</taxon>
    </lineage>
</organism>
<proteinExistence type="predicted"/>
<protein>
    <submittedName>
        <fullName evidence="2">Uncharacterized protein</fullName>
    </submittedName>
</protein>
<comment type="caution">
    <text evidence="2">The sequence shown here is derived from an EMBL/GenBank/DDBJ whole genome shotgun (WGS) entry which is preliminary data.</text>
</comment>
<dbReference type="AlphaFoldDB" id="A0A3N4V614"/>
<dbReference type="Proteomes" id="UP000272193">
    <property type="component" value="Unassembled WGS sequence"/>
</dbReference>
<accession>A0A3N4V614</accession>
<reference evidence="2 3" key="1">
    <citation type="submission" date="2018-11" db="EMBL/GenBank/DDBJ databases">
        <title>Genomic Encyclopedia of Type Strains, Phase IV (KMG-IV): sequencing the most valuable type-strain genomes for metagenomic binning, comparative biology and taxonomic classification.</title>
        <authorList>
            <person name="Goeker M."/>
        </authorList>
    </citation>
    <scope>NUCLEOTIDE SEQUENCE [LARGE SCALE GENOMIC DNA]</scope>
    <source>
        <strain evidence="2 3">DSM 101684</strain>
    </source>
</reference>
<keyword evidence="1" id="KW-0812">Transmembrane</keyword>
<dbReference type="EMBL" id="RKQL01000001">
    <property type="protein sequence ID" value="RPE72547.1"/>
    <property type="molecule type" value="Genomic_DNA"/>
</dbReference>
<sequence length="62" mass="6677">MSSLGIAFAVALLASIVPLYALGLDWETAAAVGLLTLIVWPLVVLARRVVDWLYRLLTGRAP</sequence>